<dbReference type="EMBL" id="VSFG01000011">
    <property type="protein sequence ID" value="TYB41178.1"/>
    <property type="molecule type" value="Genomic_DNA"/>
</dbReference>
<dbReference type="STRING" id="1220554.GCA_001552135_05391"/>
<keyword evidence="7" id="KW-1185">Reference proteome</keyword>
<dbReference type="EC" id="1.-.-.-" evidence="6"/>
<dbReference type="AlphaFoldDB" id="A0A5D0N9Z6"/>
<comment type="caution">
    <text evidence="6">The sequence shown here is derived from an EMBL/GenBank/DDBJ whole genome shotgun (WGS) entry which is preliminary data.</text>
</comment>
<keyword evidence="3 6" id="KW-0560">Oxidoreductase</keyword>
<protein>
    <submittedName>
        <fullName evidence="6">TIGR03619 family F420-dependent LLM class oxidoreductase</fullName>
        <ecNumber evidence="6">1.-.-.-</ecNumber>
    </submittedName>
</protein>
<dbReference type="GO" id="GO:0046306">
    <property type="term" value="P:alkanesulfonate catabolic process"/>
    <property type="evidence" value="ECO:0007669"/>
    <property type="project" value="TreeGrafter"/>
</dbReference>
<evidence type="ECO:0000256" key="3">
    <source>
        <dbReference type="ARBA" id="ARBA00023002"/>
    </source>
</evidence>
<dbReference type="InterPro" id="IPR011251">
    <property type="entry name" value="Luciferase-like_dom"/>
</dbReference>
<dbReference type="Pfam" id="PF00296">
    <property type="entry name" value="Bac_luciferase"/>
    <property type="match status" value="1"/>
</dbReference>
<dbReference type="InterPro" id="IPR019921">
    <property type="entry name" value="Lucif-like_OxRdtase_Rv2161c"/>
</dbReference>
<evidence type="ECO:0000256" key="4">
    <source>
        <dbReference type="ARBA" id="ARBA00023033"/>
    </source>
</evidence>
<organism evidence="6 7">
    <name type="scientific">Actinomadura chibensis</name>
    <dbReference type="NCBI Taxonomy" id="392828"/>
    <lineage>
        <taxon>Bacteria</taxon>
        <taxon>Bacillati</taxon>
        <taxon>Actinomycetota</taxon>
        <taxon>Actinomycetes</taxon>
        <taxon>Streptosporangiales</taxon>
        <taxon>Thermomonosporaceae</taxon>
        <taxon>Actinomadura</taxon>
    </lineage>
</organism>
<reference evidence="6 7" key="1">
    <citation type="submission" date="2019-08" db="EMBL/GenBank/DDBJ databases">
        <title>Actinomadura sp. nov. CYP1-5 isolated from mountain soil.</title>
        <authorList>
            <person name="Songsumanus A."/>
            <person name="Kuncharoen N."/>
            <person name="Kudo T."/>
            <person name="Yuki M."/>
            <person name="Igarashi Y."/>
            <person name="Tanasupawat S."/>
        </authorList>
    </citation>
    <scope>NUCLEOTIDE SEQUENCE [LARGE SCALE GENOMIC DNA]</scope>
    <source>
        <strain evidence="6 7">JCM 14158</strain>
    </source>
</reference>
<dbReference type="PANTHER" id="PTHR42847:SF4">
    <property type="entry name" value="ALKANESULFONATE MONOOXYGENASE-RELATED"/>
    <property type="match status" value="1"/>
</dbReference>
<dbReference type="PANTHER" id="PTHR42847">
    <property type="entry name" value="ALKANESULFONATE MONOOXYGENASE"/>
    <property type="match status" value="1"/>
</dbReference>
<proteinExistence type="predicted"/>
<dbReference type="GO" id="GO:0008726">
    <property type="term" value="F:alkanesulfonate monooxygenase activity"/>
    <property type="evidence" value="ECO:0007669"/>
    <property type="project" value="TreeGrafter"/>
</dbReference>
<evidence type="ECO:0000256" key="1">
    <source>
        <dbReference type="ARBA" id="ARBA00022630"/>
    </source>
</evidence>
<evidence type="ECO:0000259" key="5">
    <source>
        <dbReference type="Pfam" id="PF00296"/>
    </source>
</evidence>
<dbReference type="NCBIfam" id="TIGR03619">
    <property type="entry name" value="F420_Rv2161c"/>
    <property type="match status" value="1"/>
</dbReference>
<gene>
    <name evidence="6" type="ORF">FXF69_37355</name>
</gene>
<accession>A0A5D0N9Z6</accession>
<evidence type="ECO:0000313" key="7">
    <source>
        <dbReference type="Proteomes" id="UP000323380"/>
    </source>
</evidence>
<dbReference type="Gene3D" id="3.20.20.30">
    <property type="entry name" value="Luciferase-like domain"/>
    <property type="match status" value="1"/>
</dbReference>
<feature type="domain" description="Luciferase-like" evidence="5">
    <location>
        <begin position="7"/>
        <end position="256"/>
    </location>
</feature>
<sequence>MTPRFVLVLSENWTLTTGRDLPVLVRWAREAEDAGFDAVMVSEHIVLGPDAGAKGVMGNPRDYAYPGNQDPFTPWPGSLMLLGAIASATTRIRLAAAAVLAPLRHPLALARDIGTLDLLSEGRLVVQPTVSWSRDEYAAMGVPFEKRGAILDEQLEIWDLLWRGSPVSYSGTHFSFEDVYFEPRAYRPDGPRMWFGGQHLHDRLLDRLVKYGHGFHPLGRPTPDEVARLKTAMSAAGRDAADLEMIGGCRPVFPDDDSVSPLEPALESIPAQVEQGFTTFCIKPSQFTDDPDAVGAFCREVVTRAAALTS</sequence>
<keyword evidence="2" id="KW-0288">FMN</keyword>
<evidence type="ECO:0000256" key="2">
    <source>
        <dbReference type="ARBA" id="ARBA00022643"/>
    </source>
</evidence>
<dbReference type="Proteomes" id="UP000323380">
    <property type="component" value="Unassembled WGS sequence"/>
</dbReference>
<name>A0A5D0N9Z6_9ACTN</name>
<keyword evidence="4" id="KW-0503">Monooxygenase</keyword>
<dbReference type="RefSeq" id="WP_067897127.1">
    <property type="nucleotide sequence ID" value="NZ_VSFG01000011.1"/>
</dbReference>
<keyword evidence="1" id="KW-0285">Flavoprotein</keyword>
<dbReference type="InterPro" id="IPR036661">
    <property type="entry name" value="Luciferase-like_sf"/>
</dbReference>
<dbReference type="SUPFAM" id="SSF51679">
    <property type="entry name" value="Bacterial luciferase-like"/>
    <property type="match status" value="1"/>
</dbReference>
<dbReference type="InterPro" id="IPR050172">
    <property type="entry name" value="SsuD_RutA_monooxygenase"/>
</dbReference>
<evidence type="ECO:0000313" key="6">
    <source>
        <dbReference type="EMBL" id="TYB41178.1"/>
    </source>
</evidence>